<evidence type="ECO:0000313" key="11">
    <source>
        <dbReference type="EMBL" id="NLR92630.1"/>
    </source>
</evidence>
<dbReference type="GO" id="GO:0046983">
    <property type="term" value="F:protein dimerization activity"/>
    <property type="evidence" value="ECO:0007669"/>
    <property type="project" value="InterPro"/>
</dbReference>
<proteinExistence type="predicted"/>
<comment type="catalytic activity">
    <reaction evidence="1">
        <text>ATP + protein L-histidine = ADP + protein N-phospho-L-histidine.</text>
        <dbReference type="EC" id="2.7.13.3"/>
    </reaction>
</comment>
<evidence type="ECO:0000256" key="1">
    <source>
        <dbReference type="ARBA" id="ARBA00000085"/>
    </source>
</evidence>
<evidence type="ECO:0000256" key="6">
    <source>
        <dbReference type="ARBA" id="ARBA00022777"/>
    </source>
</evidence>
<dbReference type="Gene3D" id="1.20.5.1930">
    <property type="match status" value="1"/>
</dbReference>
<dbReference type="PANTHER" id="PTHR24421:SF10">
    <property type="entry name" value="NITRATE_NITRITE SENSOR PROTEIN NARQ"/>
    <property type="match status" value="1"/>
</dbReference>
<feature type="domain" description="PAC" evidence="10">
    <location>
        <begin position="472"/>
        <end position="525"/>
    </location>
</feature>
<dbReference type="SUPFAM" id="SSF55785">
    <property type="entry name" value="PYP-like sensor domain (PAS domain)"/>
    <property type="match status" value="1"/>
</dbReference>
<keyword evidence="8" id="KW-0902">Two-component regulatory system</keyword>
<dbReference type="InterPro" id="IPR036890">
    <property type="entry name" value="HATPase_C_sf"/>
</dbReference>
<keyword evidence="4" id="KW-0808">Transferase</keyword>
<dbReference type="Pfam" id="PF07730">
    <property type="entry name" value="HisKA_3"/>
    <property type="match status" value="1"/>
</dbReference>
<organism evidence="11 12">
    <name type="scientific">Flammeovirga agarivorans</name>
    <dbReference type="NCBI Taxonomy" id="2726742"/>
    <lineage>
        <taxon>Bacteria</taxon>
        <taxon>Pseudomonadati</taxon>
        <taxon>Bacteroidota</taxon>
        <taxon>Cytophagia</taxon>
        <taxon>Cytophagales</taxon>
        <taxon>Flammeovirgaceae</taxon>
        <taxon>Flammeovirga</taxon>
    </lineage>
</organism>
<reference evidence="11 12" key="1">
    <citation type="submission" date="2020-04" db="EMBL/GenBank/DDBJ databases">
        <title>Flammeovirga sp. SR4, a novel species isolated from seawater.</title>
        <authorList>
            <person name="Wang X."/>
        </authorList>
    </citation>
    <scope>NUCLEOTIDE SEQUENCE [LARGE SCALE GENOMIC DNA]</scope>
    <source>
        <strain evidence="11 12">SR4</strain>
    </source>
</reference>
<dbReference type="PROSITE" id="PS50113">
    <property type="entry name" value="PAC"/>
    <property type="match status" value="1"/>
</dbReference>
<dbReference type="AlphaFoldDB" id="A0A7X8XX14"/>
<dbReference type="GO" id="GO:0016020">
    <property type="term" value="C:membrane"/>
    <property type="evidence" value="ECO:0007669"/>
    <property type="project" value="InterPro"/>
</dbReference>
<gene>
    <name evidence="11" type="ORF">HGP29_15535</name>
</gene>
<dbReference type="EMBL" id="JABAIL010000004">
    <property type="protein sequence ID" value="NLR92630.1"/>
    <property type="molecule type" value="Genomic_DNA"/>
</dbReference>
<keyword evidence="3" id="KW-0597">Phosphoprotein</keyword>
<dbReference type="Pfam" id="PF02518">
    <property type="entry name" value="HATPase_c"/>
    <property type="match status" value="1"/>
</dbReference>
<keyword evidence="9" id="KW-0472">Membrane</keyword>
<dbReference type="RefSeq" id="WP_168883335.1">
    <property type="nucleotide sequence ID" value="NZ_JABAIL010000004.1"/>
</dbReference>
<keyword evidence="7" id="KW-0067">ATP-binding</keyword>
<dbReference type="Gene3D" id="3.30.450.20">
    <property type="entry name" value="PAS domain"/>
    <property type="match status" value="1"/>
</dbReference>
<evidence type="ECO:0000256" key="5">
    <source>
        <dbReference type="ARBA" id="ARBA00022741"/>
    </source>
</evidence>
<evidence type="ECO:0000256" key="4">
    <source>
        <dbReference type="ARBA" id="ARBA00022679"/>
    </source>
</evidence>
<name>A0A7X8XX14_9BACT</name>
<keyword evidence="12" id="KW-1185">Reference proteome</keyword>
<keyword evidence="5" id="KW-0547">Nucleotide-binding</keyword>
<comment type="caution">
    <text evidence="11">The sequence shown here is derived from an EMBL/GenBank/DDBJ whole genome shotgun (WGS) entry which is preliminary data.</text>
</comment>
<feature type="transmembrane region" description="Helical" evidence="9">
    <location>
        <begin position="12"/>
        <end position="35"/>
    </location>
</feature>
<evidence type="ECO:0000313" key="12">
    <source>
        <dbReference type="Proteomes" id="UP000585050"/>
    </source>
</evidence>
<dbReference type="InterPro" id="IPR013655">
    <property type="entry name" value="PAS_fold_3"/>
</dbReference>
<keyword evidence="9" id="KW-0812">Transmembrane</keyword>
<dbReference type="SMART" id="SM00086">
    <property type="entry name" value="PAC"/>
    <property type="match status" value="1"/>
</dbReference>
<dbReference type="SUPFAM" id="SSF55874">
    <property type="entry name" value="ATPase domain of HSP90 chaperone/DNA topoisomerase II/histidine kinase"/>
    <property type="match status" value="1"/>
</dbReference>
<dbReference type="PANTHER" id="PTHR24421">
    <property type="entry name" value="NITRATE/NITRITE SENSOR PROTEIN NARX-RELATED"/>
    <property type="match status" value="1"/>
</dbReference>
<evidence type="ECO:0000259" key="10">
    <source>
        <dbReference type="PROSITE" id="PS50113"/>
    </source>
</evidence>
<protein>
    <recommendedName>
        <fullName evidence="2">histidine kinase</fullName>
        <ecNumber evidence="2">2.7.13.3</ecNumber>
    </recommendedName>
</protein>
<dbReference type="CDD" id="cd00130">
    <property type="entry name" value="PAS"/>
    <property type="match status" value="1"/>
</dbReference>
<evidence type="ECO:0000256" key="7">
    <source>
        <dbReference type="ARBA" id="ARBA00022840"/>
    </source>
</evidence>
<evidence type="ECO:0000256" key="3">
    <source>
        <dbReference type="ARBA" id="ARBA00022553"/>
    </source>
</evidence>
<sequence>MNNLTDDKKRPFFWLFLLNIILTLGILISLVFLYFNQEKLFESQVNRYTSYRLGDALRQSDDFLTEYCKNFIVTKDTIWEKKYWELVAVREGRLIPEDSGWERSILDSMYHMGFSQEEFELLKDALGKSNQLIKKEEQAFNAAKGIYLDSLNNYSIKGKPDLEAAFNILYGQDYLMTKTEVMEPIIKFESLIESRTKNTVDKFREKGEFLLWTIFISIALLISVFIISYYMIINRLIQKEQLSNQLQSRSKEQACLYKISQLTESTQKDIDHILETTASIIPYGWQFTEQTCCRITFQGKTFTSVQFSESEWKQEAKIIESNKEIGKIEVYYNDLTGRLTTTPLLEEEQELIEAIALILGNFNERKSYLEHLKRSNQNLKDEIDLKVKTEVALIEKEQQLQYALDASNEGIWEIYRDDDQINFSERCYTILGYTSDESVLDQIDFWKGIVVSDHQEKALINNVDEIKKNGTHDSLYRMKTKDGAYKWIHTKGKAVEFTAKNAPKRIVGTMSDITDRMKQEENILDAILETEDKERSRIASEIHDGLQQTMSTSLMSLEKVRMSVDFNEPKVEERFQMGYQYLKKAIEESRTLAHNLMPKVISENGITAAIESLISAIQNSSSTSFNFDQNIDKNRLKLSVEMTLYRITQEAINNVIKYANATKCNIQILKHSDVLLLTIDDNGDGFIVEENLKTFGINSMRTRAESIGAYFEINSRPQKGTQILVELPSE</sequence>
<dbReference type="Pfam" id="PF08447">
    <property type="entry name" value="PAS_3"/>
    <property type="match status" value="1"/>
</dbReference>
<dbReference type="InterPro" id="IPR000700">
    <property type="entry name" value="PAS-assoc_C"/>
</dbReference>
<dbReference type="InterPro" id="IPR001610">
    <property type="entry name" value="PAC"/>
</dbReference>
<dbReference type="InterPro" id="IPR003594">
    <property type="entry name" value="HATPase_dom"/>
</dbReference>
<evidence type="ECO:0000256" key="9">
    <source>
        <dbReference type="SAM" id="Phobius"/>
    </source>
</evidence>
<dbReference type="NCBIfam" id="TIGR00229">
    <property type="entry name" value="sensory_box"/>
    <property type="match status" value="1"/>
</dbReference>
<dbReference type="EC" id="2.7.13.3" evidence="2"/>
<dbReference type="InterPro" id="IPR011712">
    <property type="entry name" value="Sig_transdc_His_kin_sub3_dim/P"/>
</dbReference>
<dbReference type="Proteomes" id="UP000585050">
    <property type="component" value="Unassembled WGS sequence"/>
</dbReference>
<evidence type="ECO:0000256" key="2">
    <source>
        <dbReference type="ARBA" id="ARBA00012438"/>
    </source>
</evidence>
<accession>A0A7X8XX14</accession>
<dbReference type="CDD" id="cd16917">
    <property type="entry name" value="HATPase_UhpB-NarQ-NarX-like"/>
    <property type="match status" value="1"/>
</dbReference>
<dbReference type="InterPro" id="IPR035965">
    <property type="entry name" value="PAS-like_dom_sf"/>
</dbReference>
<evidence type="ECO:0000256" key="8">
    <source>
        <dbReference type="ARBA" id="ARBA00023012"/>
    </source>
</evidence>
<keyword evidence="6" id="KW-0418">Kinase</keyword>
<dbReference type="InterPro" id="IPR000014">
    <property type="entry name" value="PAS"/>
</dbReference>
<dbReference type="Gene3D" id="3.30.565.10">
    <property type="entry name" value="Histidine kinase-like ATPase, C-terminal domain"/>
    <property type="match status" value="1"/>
</dbReference>
<dbReference type="InterPro" id="IPR050482">
    <property type="entry name" value="Sensor_HK_TwoCompSys"/>
</dbReference>
<keyword evidence="9" id="KW-1133">Transmembrane helix</keyword>
<dbReference type="GO" id="GO:0000155">
    <property type="term" value="F:phosphorelay sensor kinase activity"/>
    <property type="evidence" value="ECO:0007669"/>
    <property type="project" value="InterPro"/>
</dbReference>
<dbReference type="GO" id="GO:0005524">
    <property type="term" value="F:ATP binding"/>
    <property type="evidence" value="ECO:0007669"/>
    <property type="project" value="UniProtKB-KW"/>
</dbReference>
<feature type="transmembrane region" description="Helical" evidence="9">
    <location>
        <begin position="209"/>
        <end position="232"/>
    </location>
</feature>